<dbReference type="AlphaFoldDB" id="A0AB39BXJ2"/>
<dbReference type="InterPro" id="IPR017871">
    <property type="entry name" value="ABC_transporter-like_CS"/>
</dbReference>
<evidence type="ECO:0000256" key="4">
    <source>
        <dbReference type="ARBA" id="ARBA00022840"/>
    </source>
</evidence>
<evidence type="ECO:0000259" key="5">
    <source>
        <dbReference type="PROSITE" id="PS50893"/>
    </source>
</evidence>
<protein>
    <submittedName>
        <fullName evidence="6">ATP-binding cassette domain-containing protein</fullName>
    </submittedName>
</protein>
<dbReference type="RefSeq" id="WP_368505385.1">
    <property type="nucleotide sequence ID" value="NZ_CP162551.1"/>
</dbReference>
<keyword evidence="2" id="KW-0813">Transport</keyword>
<dbReference type="InterPro" id="IPR027417">
    <property type="entry name" value="P-loop_NTPase"/>
</dbReference>
<proteinExistence type="inferred from homology"/>
<dbReference type="PANTHER" id="PTHR43335">
    <property type="entry name" value="ABC TRANSPORTER, ATP-BINDING PROTEIN"/>
    <property type="match status" value="1"/>
</dbReference>
<name>A0AB39BXJ2_9BACI</name>
<evidence type="ECO:0000256" key="2">
    <source>
        <dbReference type="ARBA" id="ARBA00022448"/>
    </source>
</evidence>
<comment type="similarity">
    <text evidence="1">Belongs to the ABC transporter superfamily.</text>
</comment>
<dbReference type="EMBL" id="CP162551">
    <property type="protein sequence ID" value="XDI38060.1"/>
    <property type="molecule type" value="Genomic_DNA"/>
</dbReference>
<organism evidence="6">
    <name type="scientific">Alkalihalophilus sp. As8PL</name>
    <dbReference type="NCBI Taxonomy" id="3237103"/>
    <lineage>
        <taxon>Bacteria</taxon>
        <taxon>Bacillati</taxon>
        <taxon>Bacillota</taxon>
        <taxon>Bacilli</taxon>
        <taxon>Bacillales</taxon>
        <taxon>Bacillaceae</taxon>
        <taxon>Alkalihalophilus</taxon>
    </lineage>
</organism>
<keyword evidence="4 6" id="KW-0067">ATP-binding</keyword>
<evidence type="ECO:0000256" key="1">
    <source>
        <dbReference type="ARBA" id="ARBA00005417"/>
    </source>
</evidence>
<reference evidence="6" key="1">
    <citation type="submission" date="2024-07" db="EMBL/GenBank/DDBJ databases">
        <title>Identification and characteristics of an arsenic-resistant bacterial isolate, which belongs to a novel species.</title>
        <authorList>
            <person name="Juszczyk A."/>
            <person name="Kowalczyk A."/>
            <person name="Was K."/>
            <person name="Kosowicz W."/>
            <person name="Budzyn A."/>
            <person name="Latowski D."/>
        </authorList>
    </citation>
    <scope>NUCLEOTIDE SEQUENCE</scope>
    <source>
        <strain evidence="6">As8PL</strain>
    </source>
</reference>
<dbReference type="Pfam" id="PF00005">
    <property type="entry name" value="ABC_tran"/>
    <property type="match status" value="1"/>
</dbReference>
<accession>A0AB39BXJ2</accession>
<evidence type="ECO:0000256" key="3">
    <source>
        <dbReference type="ARBA" id="ARBA00022741"/>
    </source>
</evidence>
<dbReference type="PROSITE" id="PS50893">
    <property type="entry name" value="ABC_TRANSPORTER_2"/>
    <property type="match status" value="1"/>
</dbReference>
<dbReference type="Gene3D" id="3.40.50.300">
    <property type="entry name" value="P-loop containing nucleotide triphosphate hydrolases"/>
    <property type="match status" value="1"/>
</dbReference>
<dbReference type="InterPro" id="IPR025302">
    <property type="entry name" value="DrrA1/2-like_C"/>
</dbReference>
<dbReference type="SUPFAM" id="SSF52540">
    <property type="entry name" value="P-loop containing nucleoside triphosphate hydrolases"/>
    <property type="match status" value="1"/>
</dbReference>
<evidence type="ECO:0000313" key="6">
    <source>
        <dbReference type="EMBL" id="XDI38060.1"/>
    </source>
</evidence>
<dbReference type="PROSITE" id="PS00211">
    <property type="entry name" value="ABC_TRANSPORTER_1"/>
    <property type="match status" value="1"/>
</dbReference>
<feature type="domain" description="ABC transporter" evidence="5">
    <location>
        <begin position="4"/>
        <end position="230"/>
    </location>
</feature>
<sequence length="302" mass="34063">MPFFQVEQLTKKFGETTVVDRVSFSLEEGRCVALLGPNGAGKTTTLKMLTQLLNPTSGTIQMDGYEQNADLRTQIGYLPQYPIFHNWMSGKEFLEYVGKLTHLTPTEAKVRACELLEMMGLADAANRRIGKYSGGMKQRLGIAQAIIHRPKLLLLDEPVSALDPFGRREVLELIRELKKDTTILFSTHVLNDAEEVSDDIIIINQGEIKVAERLHTLQEQHQQPMISLQTKAPIHPLIKGWEDWDGVTEIIYEEYAAKVVVTEMEAIKKKMLADIVAKDIPLIAFEVQKSSLEDLFMKVVRG</sequence>
<keyword evidence="3" id="KW-0547">Nucleotide-binding</keyword>
<dbReference type="PANTHER" id="PTHR43335:SF11">
    <property type="entry name" value="ABC TRANSPORTER RELATED"/>
    <property type="match status" value="1"/>
</dbReference>
<dbReference type="CDD" id="cd03230">
    <property type="entry name" value="ABC_DR_subfamily_A"/>
    <property type="match status" value="1"/>
</dbReference>
<dbReference type="InterPro" id="IPR003593">
    <property type="entry name" value="AAA+_ATPase"/>
</dbReference>
<gene>
    <name evidence="6" type="ORF">AB3N04_06990</name>
</gene>
<dbReference type="GO" id="GO:0016887">
    <property type="term" value="F:ATP hydrolysis activity"/>
    <property type="evidence" value="ECO:0007669"/>
    <property type="project" value="InterPro"/>
</dbReference>
<dbReference type="SMART" id="SM00382">
    <property type="entry name" value="AAA"/>
    <property type="match status" value="1"/>
</dbReference>
<dbReference type="GO" id="GO:0005524">
    <property type="term" value="F:ATP binding"/>
    <property type="evidence" value="ECO:0007669"/>
    <property type="project" value="UniProtKB-KW"/>
</dbReference>
<dbReference type="Pfam" id="PF13732">
    <property type="entry name" value="DrrA1-3_C"/>
    <property type="match status" value="1"/>
</dbReference>
<dbReference type="InterPro" id="IPR003439">
    <property type="entry name" value="ABC_transporter-like_ATP-bd"/>
</dbReference>